<feature type="region of interest" description="Disordered" evidence="1">
    <location>
        <begin position="1"/>
        <end position="23"/>
    </location>
</feature>
<dbReference type="InterPro" id="IPR043857">
    <property type="entry name" value="DUF5819"/>
</dbReference>
<name>A0ABP3J9T0_9ACTN</name>
<keyword evidence="2" id="KW-1133">Transmembrane helix</keyword>
<evidence type="ECO:0000256" key="2">
    <source>
        <dbReference type="SAM" id="Phobius"/>
    </source>
</evidence>
<reference evidence="4" key="1">
    <citation type="journal article" date="2019" name="Int. J. Syst. Evol. Microbiol.">
        <title>The Global Catalogue of Microorganisms (GCM) 10K type strain sequencing project: providing services to taxonomists for standard genome sequencing and annotation.</title>
        <authorList>
            <consortium name="The Broad Institute Genomics Platform"/>
            <consortium name="The Broad Institute Genome Sequencing Center for Infectious Disease"/>
            <person name="Wu L."/>
            <person name="Ma J."/>
        </authorList>
    </citation>
    <scope>NUCLEOTIDE SEQUENCE [LARGE SCALE GENOMIC DNA]</scope>
    <source>
        <strain evidence="4">JCM 10649</strain>
    </source>
</reference>
<evidence type="ECO:0000256" key="1">
    <source>
        <dbReference type="SAM" id="MobiDB-lite"/>
    </source>
</evidence>
<evidence type="ECO:0000313" key="3">
    <source>
        <dbReference type="EMBL" id="GAA0446630.1"/>
    </source>
</evidence>
<dbReference type="EMBL" id="BAAAHB010000003">
    <property type="protein sequence ID" value="GAA0446630.1"/>
    <property type="molecule type" value="Genomic_DNA"/>
</dbReference>
<keyword evidence="4" id="KW-1185">Reference proteome</keyword>
<evidence type="ECO:0000313" key="4">
    <source>
        <dbReference type="Proteomes" id="UP001499895"/>
    </source>
</evidence>
<dbReference type="Proteomes" id="UP001499895">
    <property type="component" value="Unassembled WGS sequence"/>
</dbReference>
<comment type="caution">
    <text evidence="3">The sequence shown here is derived from an EMBL/GenBank/DDBJ whole genome shotgun (WGS) entry which is preliminary data.</text>
</comment>
<gene>
    <name evidence="3" type="ORF">GCM10009544_06870</name>
</gene>
<keyword evidence="2" id="KW-0812">Transmembrane</keyword>
<organism evidence="3 4">
    <name type="scientific">Streptomyces stramineus</name>
    <dbReference type="NCBI Taxonomy" id="173861"/>
    <lineage>
        <taxon>Bacteria</taxon>
        <taxon>Bacillati</taxon>
        <taxon>Actinomycetota</taxon>
        <taxon>Actinomycetes</taxon>
        <taxon>Kitasatosporales</taxon>
        <taxon>Streptomycetaceae</taxon>
        <taxon>Streptomyces</taxon>
    </lineage>
</organism>
<keyword evidence="2" id="KW-0472">Membrane</keyword>
<accession>A0ABP3J9T0</accession>
<sequence>MESDDGRDERGGAAAGPVGRAGAPGPAGLSELSGLSGLSALSLPSRIAVGAGLAVVTVAAAVHLAMVFLHVAPSNTVSKQHAEAIGDYIYPEFEQNWKFFAPNPLQQNVAVQARAQLLGPGGKYTLTPWTDLSAQDGDSIRHSLLPSHTQQNAVRRAWDFYAGSHDAREQPNGLRGELSEQYIRRIALFRLGAEHDGRQVERVQVRTMTTTVAPPPWSGEKGGAEPAYRVLGWWPVTAADLKEAKNQ</sequence>
<proteinExistence type="predicted"/>
<protein>
    <submittedName>
        <fullName evidence="3">Uncharacterized protein</fullName>
    </submittedName>
</protein>
<feature type="transmembrane region" description="Helical" evidence="2">
    <location>
        <begin position="47"/>
        <end position="69"/>
    </location>
</feature>
<dbReference type="RefSeq" id="WP_344085228.1">
    <property type="nucleotide sequence ID" value="NZ_BAAAHB010000003.1"/>
</dbReference>
<dbReference type="Pfam" id="PF19136">
    <property type="entry name" value="DUF5819"/>
    <property type="match status" value="1"/>
</dbReference>